<protein>
    <submittedName>
        <fullName evidence="2">ATPase</fullName>
    </submittedName>
</protein>
<name>E1QWJ5_OLSUV</name>
<organism evidence="2 3">
    <name type="scientific">Olsenella uli (strain ATCC 49627 / DSM 7084 / CCUG 31166 / CIP 109912 / JCM 12494 / LMG 11480 / NCIMB 702895 / VPI D76D-27C)</name>
    <name type="common">Lactobacillus uli</name>
    <dbReference type="NCBI Taxonomy" id="633147"/>
    <lineage>
        <taxon>Bacteria</taxon>
        <taxon>Bacillati</taxon>
        <taxon>Actinomycetota</taxon>
        <taxon>Coriobacteriia</taxon>
        <taxon>Coriobacteriales</taxon>
        <taxon>Atopobiaceae</taxon>
        <taxon>Olsenella</taxon>
    </lineage>
</organism>
<dbReference type="STRING" id="633147.Olsu_1395"/>
<dbReference type="HOGENOM" id="CLU_058580_1_0_11"/>
<keyword evidence="3" id="KW-1185">Reference proteome</keyword>
<dbReference type="PATRIC" id="fig|633147.7.peg.128"/>
<dbReference type="RefSeq" id="WP_013252250.1">
    <property type="nucleotide sequence ID" value="NC_014363.1"/>
</dbReference>
<dbReference type="EMBL" id="CP002106">
    <property type="protein sequence ID" value="ADK68498.1"/>
    <property type="molecule type" value="Genomic_DNA"/>
</dbReference>
<dbReference type="Gene3D" id="3.40.50.300">
    <property type="entry name" value="P-loop containing nucleotide triphosphate hydrolases"/>
    <property type="match status" value="1"/>
</dbReference>
<dbReference type="InterPro" id="IPR027417">
    <property type="entry name" value="P-loop_NTPase"/>
</dbReference>
<accession>E1QWJ5</accession>
<dbReference type="GeneID" id="78512795"/>
<dbReference type="Pfam" id="PF13191">
    <property type="entry name" value="AAA_16"/>
    <property type="match status" value="1"/>
</dbReference>
<reference evidence="2 3" key="1">
    <citation type="journal article" date="2010" name="Stand. Genomic Sci.">
        <title>Complete genome sequence of Olsenella uli type strain (VPI D76D-27C).</title>
        <authorList>
            <person name="Goker M."/>
            <person name="Held B."/>
            <person name="Lucas S."/>
            <person name="Nolan M."/>
            <person name="Yasawong M."/>
            <person name="Glavina Del Rio T."/>
            <person name="Tice H."/>
            <person name="Cheng J.F."/>
            <person name="Bruce D."/>
            <person name="Detter J.C."/>
            <person name="Tapia R."/>
            <person name="Han C."/>
            <person name="Goodwin L."/>
            <person name="Pitluck S."/>
            <person name="Liolios K."/>
            <person name="Ivanova N."/>
            <person name="Mavromatis K."/>
            <person name="Mikhailova N."/>
            <person name="Pati A."/>
            <person name="Chen A."/>
            <person name="Palaniappan K."/>
            <person name="Land M."/>
            <person name="Hauser L."/>
            <person name="Chang Y.J."/>
            <person name="Jeffries C.D."/>
            <person name="Rohde M."/>
            <person name="Sikorski J."/>
            <person name="Pukall R."/>
            <person name="Woyke T."/>
            <person name="Bristow J."/>
            <person name="Eisen J.A."/>
            <person name="Markowitz V."/>
            <person name="Hugenholtz P."/>
            <person name="Kyrpides N.C."/>
            <person name="Klenk H.P."/>
            <person name="Lapidus A."/>
        </authorList>
    </citation>
    <scope>NUCLEOTIDE SEQUENCE [LARGE SCALE GENOMIC DNA]</scope>
    <source>
        <strain evidence="3">ATCC 49627 / DSM 7084 / CIP 109912 / JCM 12494 / NCIMB 702895 / VPI D76D-27C</strain>
    </source>
</reference>
<evidence type="ECO:0000313" key="2">
    <source>
        <dbReference type="EMBL" id="ADK68498.1"/>
    </source>
</evidence>
<evidence type="ECO:0000259" key="1">
    <source>
        <dbReference type="Pfam" id="PF13191"/>
    </source>
</evidence>
<dbReference type="Proteomes" id="UP000000333">
    <property type="component" value="Chromosome"/>
</dbReference>
<feature type="domain" description="Orc1-like AAA ATPase" evidence="1">
    <location>
        <begin position="18"/>
        <end position="156"/>
    </location>
</feature>
<dbReference type="KEGG" id="ols:Olsu_1395"/>
<dbReference type="AlphaFoldDB" id="E1QWJ5"/>
<dbReference type="OrthoDB" id="2020141at2"/>
<dbReference type="InterPro" id="IPR041664">
    <property type="entry name" value="AAA_16"/>
</dbReference>
<sequence length="366" mass="39681">MSQPNPFTPAFGTAPAILAGRDALLQEMHGALEQGRGNPNLSSILIGARGTGKTVCLSYISEDAEENGWVAVSTSAIPGMLEDLYEQVLRKARGFIKTHEGVRLTSLGIGPVSAGWEHGGRQASNWRTRMSDVLDDLGDRDVGLLMTIDEVDASLDEMIALASVYQHFVREGRKVALVMAGLPGNVSALLSNKSVSFLRRAQQHRLARISDADVADAMRRTIESAGKAIDERALSACIEAVDGFPYMLQLVGFRSWQAAQGDARISLAAARHGIAGARRDFESHVLASTYRELSPTDLLFVEAMLPDKRESRLADIARRMGVTSRYASSYRARLQSAGVIDELARGIVCFSLPGFADYVASRMPDE</sequence>
<dbReference type="eggNOG" id="COG1672">
    <property type="taxonomic scope" value="Bacteria"/>
</dbReference>
<dbReference type="PANTHER" id="PTHR34301">
    <property type="entry name" value="DNA-BINDING PROTEIN-RELATED"/>
    <property type="match status" value="1"/>
</dbReference>
<gene>
    <name evidence="2" type="ordered locus">Olsu_1395</name>
</gene>
<proteinExistence type="predicted"/>
<dbReference type="SUPFAM" id="SSF52540">
    <property type="entry name" value="P-loop containing nucleoside triphosphate hydrolases"/>
    <property type="match status" value="1"/>
</dbReference>
<evidence type="ECO:0000313" key="3">
    <source>
        <dbReference type="Proteomes" id="UP000000333"/>
    </source>
</evidence>
<dbReference type="PANTHER" id="PTHR34301:SF8">
    <property type="entry name" value="ATPASE DOMAIN-CONTAINING PROTEIN"/>
    <property type="match status" value="1"/>
</dbReference>